<dbReference type="AlphaFoldDB" id="A0A316UN38"/>
<accession>A0A316UN38</accession>
<comment type="subunit">
    <text evidence="3">The 26S proteasome is composed of a core protease, known as the 20S proteasome, capped at one or both ends by the 19S regulatory complex (RC). The RC is composed of at least 18 different subunits in two subcomplexes, the base and the lid, which form the portions proximal and distal to the 20S proteolytic core, respectively. Component of the lid subcomplex of the 19S RC.</text>
</comment>
<dbReference type="InterPro" id="IPR049549">
    <property type="entry name" value="RPN7_PSMD6_C"/>
</dbReference>
<reference evidence="5 6" key="1">
    <citation type="journal article" date="2018" name="Mol. Biol. Evol.">
        <title>Broad Genomic Sampling Reveals a Smut Pathogenic Ancestry of the Fungal Clade Ustilaginomycotina.</title>
        <authorList>
            <person name="Kijpornyongpan T."/>
            <person name="Mondo S.J."/>
            <person name="Barry K."/>
            <person name="Sandor L."/>
            <person name="Lee J."/>
            <person name="Lipzen A."/>
            <person name="Pangilinan J."/>
            <person name="LaButti K."/>
            <person name="Hainaut M."/>
            <person name="Henrissat B."/>
            <person name="Grigoriev I.V."/>
            <person name="Spatafora J.W."/>
            <person name="Aime M.C."/>
        </authorList>
    </citation>
    <scope>NUCLEOTIDE SEQUENCE [LARGE SCALE GENOMIC DNA]</scope>
    <source>
        <strain evidence="5 6">MCA 5214</strain>
    </source>
</reference>
<dbReference type="SMART" id="SM00088">
    <property type="entry name" value="PINT"/>
    <property type="match status" value="1"/>
</dbReference>
<evidence type="ECO:0000313" key="5">
    <source>
        <dbReference type="EMBL" id="PWN26722.1"/>
    </source>
</evidence>
<feature type="domain" description="PCI" evidence="4">
    <location>
        <begin position="200"/>
        <end position="373"/>
    </location>
</feature>
<evidence type="ECO:0000259" key="4">
    <source>
        <dbReference type="PROSITE" id="PS50250"/>
    </source>
</evidence>
<dbReference type="SUPFAM" id="SSF46785">
    <property type="entry name" value="Winged helix' DNA-binding domain"/>
    <property type="match status" value="1"/>
</dbReference>
<comment type="function">
    <text evidence="2">Component of the 19S cap proteasome complex which acts as a regulatory subunit of the 26S proteasome, involved in the ATP-dependent degradation of ubiquitinated proteins.</text>
</comment>
<dbReference type="GeneID" id="37028228"/>
<name>A0A316UN38_9BASI</name>
<dbReference type="Pfam" id="PF01399">
    <property type="entry name" value="PCI"/>
    <property type="match status" value="1"/>
</dbReference>
<dbReference type="PANTHER" id="PTHR14145:SF1">
    <property type="entry name" value="26S PROTEASOME NON-ATPASE REGULATORY SUBUNIT 6"/>
    <property type="match status" value="1"/>
</dbReference>
<evidence type="ECO:0000256" key="2">
    <source>
        <dbReference type="ARBA" id="ARBA00093435"/>
    </source>
</evidence>
<dbReference type="EMBL" id="KZ819670">
    <property type="protein sequence ID" value="PWN26722.1"/>
    <property type="molecule type" value="Genomic_DNA"/>
</dbReference>
<dbReference type="InterPro" id="IPR036390">
    <property type="entry name" value="WH_DNA-bd_sf"/>
</dbReference>
<dbReference type="OrthoDB" id="1452at2759"/>
<dbReference type="PANTHER" id="PTHR14145">
    <property type="entry name" value="26S PROTESOME SUBUNIT 6"/>
    <property type="match status" value="1"/>
</dbReference>
<dbReference type="InterPro" id="IPR019585">
    <property type="entry name" value="Rpn7/CSN1"/>
</dbReference>
<dbReference type="Proteomes" id="UP000245884">
    <property type="component" value="Unassembled WGS sequence"/>
</dbReference>
<dbReference type="InterPro" id="IPR000717">
    <property type="entry name" value="PCI_dom"/>
</dbReference>
<dbReference type="Pfam" id="PF21154">
    <property type="entry name" value="RPN7_PSMD6_C"/>
    <property type="match status" value="1"/>
</dbReference>
<dbReference type="FunFam" id="1.25.40.570:FF:000005">
    <property type="entry name" value="26S proteasome regulatory subunit N7"/>
    <property type="match status" value="1"/>
</dbReference>
<sequence>MSSSEDVPLPIPDITVQQHLFTLVSPRSTSAQQSSARDAILAAVKKDKMAPYYSYLFTIPEIAASPNLLKKDNSLLTELQEANKADLAAFDEEEKKNEEEEGDMEVAAVKRKRAVYLAQIGDKEQGLEALKKLSSSPSVGVGSRIDLAMAQIRVGLFYGDAHVTAQSIEQARILIEKGGDWDRRNRLKVYEGLHLLSIRDFKRGGQLFLDALPTFTATELISFHDFVSLTVLSNLLRLGWEGKRAELRKKVIDSSEVLQVIDDMPHLKSLSTSLYNAEYSTFFKSLAEVEQNHLLPSRLLSPHSQFYVREMRIIAYGQLLESYRSLTVDSMAREFGVKKEFIDSDLARFIAAGRLTAVIDRVAGVVETRRPDSKNAQYARMIKEGDIVLNSLQKLSRTVL</sequence>
<keyword evidence="6" id="KW-1185">Reference proteome</keyword>
<evidence type="ECO:0000256" key="3">
    <source>
        <dbReference type="ARBA" id="ARBA00093502"/>
    </source>
</evidence>
<dbReference type="PROSITE" id="PS50250">
    <property type="entry name" value="PCI"/>
    <property type="match status" value="1"/>
</dbReference>
<proteinExistence type="predicted"/>
<dbReference type="InterPro" id="IPR045135">
    <property type="entry name" value="Rpn7_N"/>
</dbReference>
<dbReference type="Pfam" id="PF10602">
    <property type="entry name" value="RPN7"/>
    <property type="match status" value="1"/>
</dbReference>
<dbReference type="Gene3D" id="1.25.40.570">
    <property type="match status" value="1"/>
</dbReference>
<evidence type="ECO:0000313" key="6">
    <source>
        <dbReference type="Proteomes" id="UP000245884"/>
    </source>
</evidence>
<dbReference type="GO" id="GO:0008541">
    <property type="term" value="C:proteasome regulatory particle, lid subcomplex"/>
    <property type="evidence" value="ECO:0007669"/>
    <property type="project" value="UniProtKB-ARBA"/>
</dbReference>
<evidence type="ECO:0000256" key="1">
    <source>
        <dbReference type="ARBA" id="ARBA00022942"/>
    </source>
</evidence>
<keyword evidence="1 5" id="KW-0647">Proteasome</keyword>
<gene>
    <name evidence="5" type="ORF">BDZ90DRAFT_232843</name>
</gene>
<dbReference type="STRING" id="1569628.A0A316UN38"/>
<protein>
    <submittedName>
        <fullName evidence="5">Putative RPN7-subunit of the regulatory particle of the proteasome</fullName>
    </submittedName>
</protein>
<organism evidence="5 6">
    <name type="scientific">Jaminaea rosea</name>
    <dbReference type="NCBI Taxonomy" id="1569628"/>
    <lineage>
        <taxon>Eukaryota</taxon>
        <taxon>Fungi</taxon>
        <taxon>Dikarya</taxon>
        <taxon>Basidiomycota</taxon>
        <taxon>Ustilaginomycotina</taxon>
        <taxon>Exobasidiomycetes</taxon>
        <taxon>Microstromatales</taxon>
        <taxon>Microstromatales incertae sedis</taxon>
        <taxon>Jaminaea</taxon>
    </lineage>
</organism>
<dbReference type="GO" id="GO:0043161">
    <property type="term" value="P:proteasome-mediated ubiquitin-dependent protein catabolic process"/>
    <property type="evidence" value="ECO:0007669"/>
    <property type="project" value="TreeGrafter"/>
</dbReference>
<dbReference type="RefSeq" id="XP_025361334.1">
    <property type="nucleotide sequence ID" value="XM_025506405.1"/>
</dbReference>